<dbReference type="Proteomes" id="UP000658225">
    <property type="component" value="Unassembled WGS sequence"/>
</dbReference>
<reference evidence="1" key="1">
    <citation type="submission" date="2020-10" db="EMBL/GenBank/DDBJ databases">
        <title>Genomic Encyclopedia of Type Strains, Phase IV (KMG-IV): sequencing the most valuable type-strain genomes for metagenomic binning, comparative biology and taxonomic classification.</title>
        <authorList>
            <person name="Goeker M."/>
        </authorList>
    </citation>
    <scope>NUCLEOTIDE SEQUENCE</scope>
    <source>
        <strain evidence="1">DSM 13886</strain>
    </source>
</reference>
<dbReference type="RefSeq" id="WP_225942135.1">
    <property type="nucleotide sequence ID" value="NZ_JADBEL010000021.1"/>
</dbReference>
<dbReference type="InterPro" id="IPR032624">
    <property type="entry name" value="DUF4879"/>
</dbReference>
<proteinExistence type="predicted"/>
<keyword evidence="2" id="KW-1185">Reference proteome</keyword>
<dbReference type="Gene3D" id="2.60.40.2870">
    <property type="match status" value="1"/>
</dbReference>
<protein>
    <recommendedName>
        <fullName evidence="3">DUF4879 domain-containing protein</fullName>
    </recommendedName>
</protein>
<evidence type="ECO:0000313" key="1">
    <source>
        <dbReference type="EMBL" id="MBE1556128.1"/>
    </source>
</evidence>
<dbReference type="AlphaFoldDB" id="A0A927R5J8"/>
<dbReference type="Pfam" id="PF16219">
    <property type="entry name" value="DUF4879"/>
    <property type="match status" value="1"/>
</dbReference>
<evidence type="ECO:0008006" key="3">
    <source>
        <dbReference type="Google" id="ProtNLM"/>
    </source>
</evidence>
<name>A0A927R5J8_9BACL</name>
<comment type="caution">
    <text evidence="1">The sequence shown here is derived from an EMBL/GenBank/DDBJ whole genome shotgun (WGS) entry which is preliminary data.</text>
</comment>
<organism evidence="1 2">
    <name type="scientific">Sporosarcina limicola</name>
    <dbReference type="NCBI Taxonomy" id="34101"/>
    <lineage>
        <taxon>Bacteria</taxon>
        <taxon>Bacillati</taxon>
        <taxon>Bacillota</taxon>
        <taxon>Bacilli</taxon>
        <taxon>Bacillales</taxon>
        <taxon>Caryophanaceae</taxon>
        <taxon>Sporosarcina</taxon>
    </lineage>
</organism>
<evidence type="ECO:0000313" key="2">
    <source>
        <dbReference type="Proteomes" id="UP000658225"/>
    </source>
</evidence>
<sequence length="189" mass="21384">MAMLGVLSISMLFTGTETAAASVSESSSEKIKKEFLKEQLLEKIKIEYPNAQFIDLTDEELQKQEEANWGIRGSAPPLSYLEVYSVISTQHPTYEYFSPSQLSSVYDHGGAELYIVTRELGYGHIRYAKFNGINLLEYKKQHIDLDGDSIVDGWYIWWDASGNDSGTFNYQNTSTNFPSNTMSDSIFIK</sequence>
<accession>A0A927R5J8</accession>
<gene>
    <name evidence="1" type="ORF">H4683_003249</name>
</gene>
<dbReference type="EMBL" id="JADBEL010000021">
    <property type="protein sequence ID" value="MBE1556128.1"/>
    <property type="molecule type" value="Genomic_DNA"/>
</dbReference>